<name>A0A821XW61_9BILA</name>
<comment type="caution">
    <text evidence="8">The sequence shown here is derived from an EMBL/GenBank/DDBJ whole genome shotgun (WGS) entry which is preliminary data.</text>
</comment>
<evidence type="ECO:0000256" key="4">
    <source>
        <dbReference type="ARBA" id="ARBA00022989"/>
    </source>
</evidence>
<keyword evidence="4" id="KW-1133">Transmembrane helix</keyword>
<dbReference type="SMART" id="SM00192">
    <property type="entry name" value="LDLa"/>
    <property type="match status" value="3"/>
</dbReference>
<evidence type="ECO:0000256" key="2">
    <source>
        <dbReference type="ARBA" id="ARBA00022692"/>
    </source>
</evidence>
<comment type="subcellular location">
    <subcellularLocation>
        <location evidence="1">Membrane</location>
        <topology evidence="1">Single-pass membrane protein</topology>
    </subcellularLocation>
</comment>
<keyword evidence="2" id="KW-0812">Transmembrane</keyword>
<feature type="non-terminal residue" evidence="8">
    <location>
        <position position="267"/>
    </location>
</feature>
<dbReference type="PRINTS" id="PR00261">
    <property type="entry name" value="LDLRECEPTOR"/>
</dbReference>
<dbReference type="InterPro" id="IPR002172">
    <property type="entry name" value="LDrepeatLR_classA_rpt"/>
</dbReference>
<keyword evidence="3" id="KW-0677">Repeat</keyword>
<accession>A0A821XW61</accession>
<dbReference type="GO" id="GO:0016192">
    <property type="term" value="P:vesicle-mediated transport"/>
    <property type="evidence" value="ECO:0007669"/>
    <property type="project" value="UniProtKB-ARBA"/>
</dbReference>
<dbReference type="GO" id="GO:0005886">
    <property type="term" value="C:plasma membrane"/>
    <property type="evidence" value="ECO:0007669"/>
    <property type="project" value="TreeGrafter"/>
</dbReference>
<dbReference type="PANTHER" id="PTHR24270">
    <property type="entry name" value="LOW-DENSITY LIPOPROTEIN RECEPTOR-RELATED"/>
    <property type="match status" value="1"/>
</dbReference>
<feature type="disulfide bond" evidence="7">
    <location>
        <begin position="173"/>
        <end position="188"/>
    </location>
</feature>
<evidence type="ECO:0000256" key="7">
    <source>
        <dbReference type="PROSITE-ProRule" id="PRU00124"/>
    </source>
</evidence>
<organism evidence="8 9">
    <name type="scientific">Rotaria socialis</name>
    <dbReference type="NCBI Taxonomy" id="392032"/>
    <lineage>
        <taxon>Eukaryota</taxon>
        <taxon>Metazoa</taxon>
        <taxon>Spiralia</taxon>
        <taxon>Gnathifera</taxon>
        <taxon>Rotifera</taxon>
        <taxon>Eurotatoria</taxon>
        <taxon>Bdelloidea</taxon>
        <taxon>Philodinida</taxon>
        <taxon>Philodinidae</taxon>
        <taxon>Rotaria</taxon>
    </lineage>
</organism>
<evidence type="ECO:0000313" key="8">
    <source>
        <dbReference type="EMBL" id="CAF4944680.1"/>
    </source>
</evidence>
<dbReference type="PROSITE" id="PS50068">
    <property type="entry name" value="LDLRA_2"/>
    <property type="match status" value="1"/>
</dbReference>
<evidence type="ECO:0008006" key="10">
    <source>
        <dbReference type="Google" id="ProtNLM"/>
    </source>
</evidence>
<dbReference type="InterPro" id="IPR050685">
    <property type="entry name" value="LDLR"/>
</dbReference>
<comment type="caution">
    <text evidence="7">Lacks conserved residue(s) required for the propagation of feature annotation.</text>
</comment>
<proteinExistence type="predicted"/>
<protein>
    <recommendedName>
        <fullName evidence="10">Vitellogenin receptor</fullName>
    </recommendedName>
</protein>
<evidence type="ECO:0000256" key="1">
    <source>
        <dbReference type="ARBA" id="ARBA00004167"/>
    </source>
</evidence>
<dbReference type="EMBL" id="CAJOBS010011281">
    <property type="protein sequence ID" value="CAF4944680.1"/>
    <property type="molecule type" value="Genomic_DNA"/>
</dbReference>
<gene>
    <name evidence="8" type="ORF">TOA249_LOCUS33568</name>
</gene>
<dbReference type="InterPro" id="IPR036055">
    <property type="entry name" value="LDL_receptor-like_sf"/>
</dbReference>
<evidence type="ECO:0000256" key="6">
    <source>
        <dbReference type="ARBA" id="ARBA00023157"/>
    </source>
</evidence>
<dbReference type="Proteomes" id="UP000663838">
    <property type="component" value="Unassembled WGS sequence"/>
</dbReference>
<evidence type="ECO:0000256" key="5">
    <source>
        <dbReference type="ARBA" id="ARBA00023136"/>
    </source>
</evidence>
<evidence type="ECO:0000256" key="3">
    <source>
        <dbReference type="ARBA" id="ARBA00022737"/>
    </source>
</evidence>
<feature type="non-terminal residue" evidence="8">
    <location>
        <position position="1"/>
    </location>
</feature>
<keyword evidence="5" id="KW-0472">Membrane</keyword>
<dbReference type="SUPFAM" id="SSF57424">
    <property type="entry name" value="LDL receptor-like module"/>
    <property type="match status" value="1"/>
</dbReference>
<keyword evidence="6 7" id="KW-1015">Disulfide bond</keyword>
<dbReference type="AlphaFoldDB" id="A0A821XW61"/>
<sequence>VRKQKCIPNRFVENGMCDCPFYDENICVDESLDIYISQRHISFQTICDGFTELLPITIDGVNETDETNCEGYPCNNTYTRCNGIWNCYNGADEVDCDSSPLIQCSHHHHICVLPDTNQLTCLPITRANDGKVDCLGGTDERKLCRSYHVHHVEDKFYCRNDTKNICIRSILLCDSLAQCRLREDEQFCYHKPIILLPDAPNLEEFKPLNSDAQDFFRKHFSNTPKRHIVHFSLGKQRKSTTTIKQHDQMISITSSATDRTFVKREQR</sequence>
<reference evidence="8" key="1">
    <citation type="submission" date="2021-02" db="EMBL/GenBank/DDBJ databases">
        <authorList>
            <person name="Nowell W R."/>
        </authorList>
    </citation>
    <scope>NUCLEOTIDE SEQUENCE</scope>
</reference>
<evidence type="ECO:0000313" key="9">
    <source>
        <dbReference type="Proteomes" id="UP000663838"/>
    </source>
</evidence>